<accession>A0A6M8HQH0</accession>
<evidence type="ECO:0000256" key="1">
    <source>
        <dbReference type="SAM" id="MobiDB-lite"/>
    </source>
</evidence>
<sequence length="404" mass="42967">MSGSIRSRSPSPAGTRSASPVGNRPALTAASSGSAVDLGEEGILWALYQTVGTDTSSTGHIITPAPTMPALSLVSSAGGSRPVTPEQSRASILQKLRLSIVKYYSTGRLVQLAGAASAAGLAASNTPVAWWAGTPAIGGLVSSGQFFSNRTEAGKREIQEDFNESIVEFLMTKNRVCQRSLTDATYDYMRAQSVRGALESVAAVGSLVGGHFNGDTGKLLNSLLHMLPAASAYYSTGWSLLKLIAHVLQQRNLDQATKWLAALLAIKGYRAAARTAESALPWMSNQQILSVLAGLGFVGLMADIGFAHGIELMAKNLHFIAYKERMTALGVNDFHATASGIELQILPAPVTATAIARDTSQDIFTEIVFMLFRDDMPRWTRNNAIEIIGDPAGWQAIAHRIAHL</sequence>
<feature type="region of interest" description="Disordered" evidence="1">
    <location>
        <begin position="1"/>
        <end position="33"/>
    </location>
</feature>
<dbReference type="RefSeq" id="WP_171835660.1">
    <property type="nucleotide sequence ID" value="NZ_CP053708.1"/>
</dbReference>
<dbReference type="AlphaFoldDB" id="A0A6M8HQH0"/>
<evidence type="ECO:0000313" key="2">
    <source>
        <dbReference type="EMBL" id="QKE90709.1"/>
    </source>
</evidence>
<dbReference type="EMBL" id="CP053708">
    <property type="protein sequence ID" value="QKE90709.1"/>
    <property type="molecule type" value="Genomic_DNA"/>
</dbReference>
<keyword evidence="3" id="KW-1185">Reference proteome</keyword>
<gene>
    <name evidence="2" type="ORF">HN018_12275</name>
</gene>
<dbReference type="KEGG" id="lck:HN018_12275"/>
<name>A0A6M8HQH0_9PROT</name>
<dbReference type="Proteomes" id="UP000500767">
    <property type="component" value="Chromosome"/>
</dbReference>
<reference evidence="2 3" key="1">
    <citation type="journal article" date="2014" name="World J. Microbiol. Biotechnol.">
        <title>Biodiversity and physiological characteristics of Antarctic and Arctic lichens-associated bacteria.</title>
        <authorList>
            <person name="Lee Y.M."/>
            <person name="Kim E.H."/>
            <person name="Lee H.K."/>
            <person name="Hong S.G."/>
        </authorList>
    </citation>
    <scope>NUCLEOTIDE SEQUENCE [LARGE SCALE GENOMIC DNA]</scope>
    <source>
        <strain evidence="2 3">PAMC 26569</strain>
    </source>
</reference>
<proteinExistence type="predicted"/>
<feature type="compositionally biased region" description="Polar residues" evidence="1">
    <location>
        <begin position="1"/>
        <end position="20"/>
    </location>
</feature>
<organism evidence="2 3">
    <name type="scientific">Lichenicola cladoniae</name>
    <dbReference type="NCBI Taxonomy" id="1484109"/>
    <lineage>
        <taxon>Bacteria</taxon>
        <taxon>Pseudomonadati</taxon>
        <taxon>Pseudomonadota</taxon>
        <taxon>Alphaproteobacteria</taxon>
        <taxon>Acetobacterales</taxon>
        <taxon>Acetobacteraceae</taxon>
        <taxon>Lichenicola</taxon>
    </lineage>
</organism>
<protein>
    <submittedName>
        <fullName evidence="2">Uncharacterized protein</fullName>
    </submittedName>
</protein>
<evidence type="ECO:0000313" key="3">
    <source>
        <dbReference type="Proteomes" id="UP000500767"/>
    </source>
</evidence>